<name>A0A6J4GF73_9FLAO</name>
<evidence type="ECO:0000313" key="3">
    <source>
        <dbReference type="Proteomes" id="UP000479938"/>
    </source>
</evidence>
<gene>
    <name evidence="2" type="ORF">FLA105534_01258</name>
</gene>
<feature type="signal peptide" evidence="1">
    <location>
        <begin position="1"/>
        <end position="22"/>
    </location>
</feature>
<keyword evidence="3" id="KW-1185">Reference proteome</keyword>
<protein>
    <submittedName>
        <fullName evidence="2">Uncharacterized protein</fullName>
    </submittedName>
</protein>
<reference evidence="2 3" key="1">
    <citation type="submission" date="2020-02" db="EMBL/GenBank/DDBJ databases">
        <authorList>
            <person name="Criscuolo A."/>
        </authorList>
    </citation>
    <scope>NUCLEOTIDE SEQUENCE [LARGE SCALE GENOMIC DNA]</scope>
    <source>
        <strain evidence="2">CIP105534</strain>
    </source>
</reference>
<dbReference type="Proteomes" id="UP000479938">
    <property type="component" value="Unassembled WGS sequence"/>
</dbReference>
<evidence type="ECO:0000313" key="2">
    <source>
        <dbReference type="EMBL" id="CAA9196680.1"/>
    </source>
</evidence>
<dbReference type="RefSeq" id="WP_173969957.1">
    <property type="nucleotide sequence ID" value="NZ_CADCSU010000061.1"/>
</dbReference>
<dbReference type="PROSITE" id="PS51257">
    <property type="entry name" value="PROKAR_LIPOPROTEIN"/>
    <property type="match status" value="1"/>
</dbReference>
<feature type="chain" id="PRO_5026893597" evidence="1">
    <location>
        <begin position="23"/>
        <end position="330"/>
    </location>
</feature>
<evidence type="ECO:0000256" key="1">
    <source>
        <dbReference type="SAM" id="SignalP"/>
    </source>
</evidence>
<dbReference type="EMBL" id="CADCSU010000061">
    <property type="protein sequence ID" value="CAA9196680.1"/>
    <property type="molecule type" value="Genomic_DNA"/>
</dbReference>
<proteinExistence type="predicted"/>
<accession>A0A6J4GF73</accession>
<organism evidence="2 3">
    <name type="scientific">Flavobacterium bizetiae</name>
    <dbReference type="NCBI Taxonomy" id="2704140"/>
    <lineage>
        <taxon>Bacteria</taxon>
        <taxon>Pseudomonadati</taxon>
        <taxon>Bacteroidota</taxon>
        <taxon>Flavobacteriia</taxon>
        <taxon>Flavobacteriales</taxon>
        <taxon>Flavobacteriaceae</taxon>
        <taxon>Flavobacterium</taxon>
    </lineage>
</organism>
<keyword evidence="1" id="KW-0732">Signal</keyword>
<sequence>MNTNFKKLGVLFLLIITFVSCDNGDDNNSENLVLPPTAATFKSISEQGVKKNTQKFTITAGTGVVTITSAKGVKLNINGDCLTKNGVAVTGAVDIEYIELFDKGTMLITNKPTMGITAEGKKNLLISGGEFFIKATQGGVELKTSCSMNLIVPTALTDGLDNAMTLWNGTIDEKGELAWKENKPNADGTGGGKGGVQGEGANYYVTFGNFGWTNVDRFYSDPRPKTTLLVAAPTGYDNNNSAVYLSYDGEGNNALAKLDTYTPAGLFSEHYGQIPIGLKCHVIFATESNGQWRYAIKAVTVAANDVYTFTLAETTVGTEAQLVAAINAIQ</sequence>
<dbReference type="AlphaFoldDB" id="A0A6J4GF73"/>